<organism evidence="1 2">
    <name type="scientific">Hypholoma sublateritium (strain FD-334 SS-4)</name>
    <dbReference type="NCBI Taxonomy" id="945553"/>
    <lineage>
        <taxon>Eukaryota</taxon>
        <taxon>Fungi</taxon>
        <taxon>Dikarya</taxon>
        <taxon>Basidiomycota</taxon>
        <taxon>Agaricomycotina</taxon>
        <taxon>Agaricomycetes</taxon>
        <taxon>Agaricomycetidae</taxon>
        <taxon>Agaricales</taxon>
        <taxon>Agaricineae</taxon>
        <taxon>Strophariaceae</taxon>
        <taxon>Hypholoma</taxon>
    </lineage>
</organism>
<dbReference type="AlphaFoldDB" id="A0A0D2L114"/>
<proteinExistence type="predicted"/>
<accession>A0A0D2L114</accession>
<name>A0A0D2L114_HYPSF</name>
<dbReference type="Proteomes" id="UP000054270">
    <property type="component" value="Unassembled WGS sequence"/>
</dbReference>
<dbReference type="EMBL" id="KN817568">
    <property type="protein sequence ID" value="KJA20372.1"/>
    <property type="molecule type" value="Genomic_DNA"/>
</dbReference>
<protein>
    <submittedName>
        <fullName evidence="1">Uncharacterized protein</fullName>
    </submittedName>
</protein>
<gene>
    <name evidence="1" type="ORF">HYPSUDRAFT_203862</name>
</gene>
<reference evidence="2" key="1">
    <citation type="submission" date="2014-04" db="EMBL/GenBank/DDBJ databases">
        <title>Evolutionary Origins and Diversification of the Mycorrhizal Mutualists.</title>
        <authorList>
            <consortium name="DOE Joint Genome Institute"/>
            <consortium name="Mycorrhizal Genomics Consortium"/>
            <person name="Kohler A."/>
            <person name="Kuo A."/>
            <person name="Nagy L.G."/>
            <person name="Floudas D."/>
            <person name="Copeland A."/>
            <person name="Barry K.W."/>
            <person name="Cichocki N."/>
            <person name="Veneault-Fourrey C."/>
            <person name="LaButti K."/>
            <person name="Lindquist E.A."/>
            <person name="Lipzen A."/>
            <person name="Lundell T."/>
            <person name="Morin E."/>
            <person name="Murat C."/>
            <person name="Riley R."/>
            <person name="Ohm R."/>
            <person name="Sun H."/>
            <person name="Tunlid A."/>
            <person name="Henrissat B."/>
            <person name="Grigoriev I.V."/>
            <person name="Hibbett D.S."/>
            <person name="Martin F."/>
        </authorList>
    </citation>
    <scope>NUCLEOTIDE SEQUENCE [LARGE SCALE GENOMIC DNA]</scope>
    <source>
        <strain evidence="2">FD-334 SS-4</strain>
    </source>
</reference>
<sequence length="195" mass="20775">MLPLLPLLRPLNGCSVRSAAPHPPALPSFVFRYTHLRRVSPSALRVPTTSGACYNIGVRASPPPPVLPPHDHRKPPAPETMAQIATLWGSGHMAAPSAHVRAFQRGRSRTCVRDTWYRGVHARARLGGSAPGGDHCLSPGAEARRTQLMPPVFVGSSDVCMRTSSNEGGAHALGLLRCVWGVHILYAACSASVAM</sequence>
<evidence type="ECO:0000313" key="1">
    <source>
        <dbReference type="EMBL" id="KJA20372.1"/>
    </source>
</evidence>
<keyword evidence="2" id="KW-1185">Reference proteome</keyword>
<evidence type="ECO:0000313" key="2">
    <source>
        <dbReference type="Proteomes" id="UP000054270"/>
    </source>
</evidence>